<gene>
    <name evidence="1" type="ORF">Lfee_1013</name>
</gene>
<organism evidence="1 2">
    <name type="scientific">Legionella feeleii</name>
    <dbReference type="NCBI Taxonomy" id="453"/>
    <lineage>
        <taxon>Bacteria</taxon>
        <taxon>Pseudomonadati</taxon>
        <taxon>Pseudomonadota</taxon>
        <taxon>Gammaproteobacteria</taxon>
        <taxon>Legionellales</taxon>
        <taxon>Legionellaceae</taxon>
        <taxon>Legionella</taxon>
    </lineage>
</organism>
<dbReference type="OrthoDB" id="9916159at2"/>
<protein>
    <submittedName>
        <fullName evidence="1">Uncharacterized protein</fullName>
    </submittedName>
</protein>
<evidence type="ECO:0000313" key="1">
    <source>
        <dbReference type="EMBL" id="KTD01583.1"/>
    </source>
</evidence>
<dbReference type="EMBL" id="LNYB01000030">
    <property type="protein sequence ID" value="KTD01583.1"/>
    <property type="molecule type" value="Genomic_DNA"/>
</dbReference>
<proteinExistence type="predicted"/>
<dbReference type="PATRIC" id="fig|453.4.peg.1091"/>
<reference evidence="1 2" key="1">
    <citation type="submission" date="2015-11" db="EMBL/GenBank/DDBJ databases">
        <title>Genomic analysis of 38 Legionella species identifies large and diverse effector repertoires.</title>
        <authorList>
            <person name="Burstein D."/>
            <person name="Amaro F."/>
            <person name="Zusman T."/>
            <person name="Lifshitz Z."/>
            <person name="Cohen O."/>
            <person name="Gilbert J.A."/>
            <person name="Pupko T."/>
            <person name="Shuman H.A."/>
            <person name="Segal G."/>
        </authorList>
    </citation>
    <scope>NUCLEOTIDE SEQUENCE [LARGE SCALE GENOMIC DNA]</scope>
    <source>
        <strain evidence="1 2">WO-44C</strain>
    </source>
</reference>
<name>A0A0W0U1E8_9GAMM</name>
<comment type="caution">
    <text evidence="1">The sequence shown here is derived from an EMBL/GenBank/DDBJ whole genome shotgun (WGS) entry which is preliminary data.</text>
</comment>
<evidence type="ECO:0000313" key="2">
    <source>
        <dbReference type="Proteomes" id="UP000054698"/>
    </source>
</evidence>
<sequence length="95" mass="11192">MEVNNKKSQKEIQLPEKLLKNLSFNQKRIIEELAKHPEGMFSRHLSHRTGISNKSDTIKHHVRELLAKYGLEVRTKRIPEKAQWLWSLNYISSGE</sequence>
<accession>A0A0W0U1E8</accession>
<dbReference type="Proteomes" id="UP000054698">
    <property type="component" value="Unassembled WGS sequence"/>
</dbReference>
<dbReference type="RefSeq" id="WP_058444546.1">
    <property type="nucleotide sequence ID" value="NZ_CAAAHT010000067.1"/>
</dbReference>
<dbReference type="AlphaFoldDB" id="A0A0W0U1E8"/>
<keyword evidence="2" id="KW-1185">Reference proteome</keyword>